<evidence type="ECO:0000259" key="1">
    <source>
        <dbReference type="Pfam" id="PF13966"/>
    </source>
</evidence>
<evidence type="ECO:0000313" key="2">
    <source>
        <dbReference type="EMBL" id="KAL0317465.1"/>
    </source>
</evidence>
<gene>
    <name evidence="2" type="ORF">Sangu_2160800</name>
</gene>
<name>A0AAW2LEC3_9LAMI</name>
<reference evidence="2" key="2">
    <citation type="journal article" date="2024" name="Plant">
        <title>Genomic evolution and insights into agronomic trait innovations of Sesamum species.</title>
        <authorList>
            <person name="Miao H."/>
            <person name="Wang L."/>
            <person name="Qu L."/>
            <person name="Liu H."/>
            <person name="Sun Y."/>
            <person name="Le M."/>
            <person name="Wang Q."/>
            <person name="Wei S."/>
            <person name="Zheng Y."/>
            <person name="Lin W."/>
            <person name="Duan Y."/>
            <person name="Cao H."/>
            <person name="Xiong S."/>
            <person name="Wang X."/>
            <person name="Wei L."/>
            <person name="Li C."/>
            <person name="Ma Q."/>
            <person name="Ju M."/>
            <person name="Zhao R."/>
            <person name="Li G."/>
            <person name="Mu C."/>
            <person name="Tian Q."/>
            <person name="Mei H."/>
            <person name="Zhang T."/>
            <person name="Gao T."/>
            <person name="Zhang H."/>
        </authorList>
    </citation>
    <scope>NUCLEOTIDE SEQUENCE</scope>
    <source>
        <strain evidence="2">G01</strain>
    </source>
</reference>
<proteinExistence type="predicted"/>
<accession>A0AAW2LEC3</accession>
<dbReference type="EMBL" id="JACGWK010000014">
    <property type="protein sequence ID" value="KAL0317465.1"/>
    <property type="molecule type" value="Genomic_DNA"/>
</dbReference>
<organism evidence="2">
    <name type="scientific">Sesamum angustifolium</name>
    <dbReference type="NCBI Taxonomy" id="2727405"/>
    <lineage>
        <taxon>Eukaryota</taxon>
        <taxon>Viridiplantae</taxon>
        <taxon>Streptophyta</taxon>
        <taxon>Embryophyta</taxon>
        <taxon>Tracheophyta</taxon>
        <taxon>Spermatophyta</taxon>
        <taxon>Magnoliopsida</taxon>
        <taxon>eudicotyledons</taxon>
        <taxon>Gunneridae</taxon>
        <taxon>Pentapetalae</taxon>
        <taxon>asterids</taxon>
        <taxon>lamiids</taxon>
        <taxon>Lamiales</taxon>
        <taxon>Pedaliaceae</taxon>
        <taxon>Sesamum</taxon>
    </lineage>
</organism>
<dbReference type="Pfam" id="PF13966">
    <property type="entry name" value="zf-RVT"/>
    <property type="match status" value="1"/>
</dbReference>
<protein>
    <recommendedName>
        <fullName evidence="1">Reverse transcriptase zinc-binding domain-containing protein</fullName>
    </recommendedName>
</protein>
<dbReference type="InterPro" id="IPR026960">
    <property type="entry name" value="RVT-Znf"/>
</dbReference>
<feature type="domain" description="Reverse transcriptase zinc-binding" evidence="1">
    <location>
        <begin position="81"/>
        <end position="144"/>
    </location>
</feature>
<comment type="caution">
    <text evidence="2">The sequence shown here is derived from an EMBL/GenBank/DDBJ whole genome shotgun (WGS) entry which is preliminary data.</text>
</comment>
<reference evidence="2" key="1">
    <citation type="submission" date="2020-06" db="EMBL/GenBank/DDBJ databases">
        <authorList>
            <person name="Li T."/>
            <person name="Hu X."/>
            <person name="Zhang T."/>
            <person name="Song X."/>
            <person name="Zhang H."/>
            <person name="Dai N."/>
            <person name="Sheng W."/>
            <person name="Hou X."/>
            <person name="Wei L."/>
        </authorList>
    </citation>
    <scope>NUCLEOTIDE SEQUENCE</scope>
    <source>
        <strain evidence="2">G01</strain>
        <tissue evidence="2">Leaf</tissue>
    </source>
</reference>
<sequence>MQVSFGGSTATEGGASVEYWEWKVCSYSNNTMDSEAIYVPDGVLVSNAPSLSHNGCANQLIKTAYWLAMHQATQIATSMDGHALSQNDWRYIWPEKAHPKVLLSAWKCCNFALPTQFNLRKRRVEVDGICAVCGELVSDMEHILEDRNKSCIPIIHQND</sequence>
<dbReference type="AlphaFoldDB" id="A0AAW2LEC3"/>